<accession>T1FMJ3</accession>
<reference evidence="19" key="1">
    <citation type="submission" date="2012-12" db="EMBL/GenBank/DDBJ databases">
        <authorList>
            <person name="Hellsten U."/>
            <person name="Grimwood J."/>
            <person name="Chapman J.A."/>
            <person name="Shapiro H."/>
            <person name="Aerts A."/>
            <person name="Otillar R.P."/>
            <person name="Terry A.Y."/>
            <person name="Boore J.L."/>
            <person name="Simakov O."/>
            <person name="Marletaz F."/>
            <person name="Cho S.-J."/>
            <person name="Edsinger-Gonzales E."/>
            <person name="Havlak P."/>
            <person name="Kuo D.-H."/>
            <person name="Larsson T."/>
            <person name="Lv J."/>
            <person name="Arendt D."/>
            <person name="Savage R."/>
            <person name="Osoegawa K."/>
            <person name="de Jong P."/>
            <person name="Lindberg D.R."/>
            <person name="Seaver E.C."/>
            <person name="Weisblat D.A."/>
            <person name="Putnam N.H."/>
            <person name="Grigoriev I.V."/>
            <person name="Rokhsar D.S."/>
        </authorList>
    </citation>
    <scope>NUCLEOTIDE SEQUENCE</scope>
</reference>
<reference evidence="17 19" key="2">
    <citation type="journal article" date="2013" name="Nature">
        <title>Insights into bilaterian evolution from three spiralian genomes.</title>
        <authorList>
            <person name="Simakov O."/>
            <person name="Marletaz F."/>
            <person name="Cho S.J."/>
            <person name="Edsinger-Gonzales E."/>
            <person name="Havlak P."/>
            <person name="Hellsten U."/>
            <person name="Kuo D.H."/>
            <person name="Larsson T."/>
            <person name="Lv J."/>
            <person name="Arendt D."/>
            <person name="Savage R."/>
            <person name="Osoegawa K."/>
            <person name="de Jong P."/>
            <person name="Grimwood J."/>
            <person name="Chapman J.A."/>
            <person name="Shapiro H."/>
            <person name="Aerts A."/>
            <person name="Otillar R.P."/>
            <person name="Terry A.Y."/>
            <person name="Boore J.L."/>
            <person name="Grigoriev I.V."/>
            <person name="Lindberg D.R."/>
            <person name="Seaver E.C."/>
            <person name="Weisblat D.A."/>
            <person name="Putnam N.H."/>
            <person name="Rokhsar D.S."/>
        </authorList>
    </citation>
    <scope>NUCLEOTIDE SEQUENCE</scope>
</reference>
<dbReference type="EMBL" id="AMQM01002434">
    <property type="status" value="NOT_ANNOTATED_CDS"/>
    <property type="molecule type" value="Genomic_DNA"/>
</dbReference>
<evidence type="ECO:0000313" key="18">
    <source>
        <dbReference type="EnsemblMetazoa" id="HelroP185228"/>
    </source>
</evidence>
<keyword evidence="6" id="KW-0645">Protease</keyword>
<feature type="signal peptide" evidence="15">
    <location>
        <begin position="1"/>
        <end position="18"/>
    </location>
</feature>
<dbReference type="OMA" id="CEKICAR"/>
<dbReference type="FunFam" id="3.40.630.10:FF:000040">
    <property type="entry name" value="zinc carboxypeptidase"/>
    <property type="match status" value="1"/>
</dbReference>
<dbReference type="SMART" id="SM00631">
    <property type="entry name" value="Zn_pept"/>
    <property type="match status" value="1"/>
</dbReference>
<evidence type="ECO:0000256" key="11">
    <source>
        <dbReference type="ARBA" id="ARBA00023049"/>
    </source>
</evidence>
<evidence type="ECO:0000256" key="8">
    <source>
        <dbReference type="ARBA" id="ARBA00022729"/>
    </source>
</evidence>
<keyword evidence="11" id="KW-0482">Metalloprotease</keyword>
<dbReference type="Pfam" id="PF02244">
    <property type="entry name" value="Propep_M14"/>
    <property type="match status" value="1"/>
</dbReference>
<evidence type="ECO:0000256" key="2">
    <source>
        <dbReference type="ARBA" id="ARBA00004613"/>
    </source>
</evidence>
<dbReference type="RefSeq" id="XP_009009987.1">
    <property type="nucleotide sequence ID" value="XM_009011739.1"/>
</dbReference>
<dbReference type="SUPFAM" id="SSF53187">
    <property type="entry name" value="Zn-dependent exopeptidases"/>
    <property type="match status" value="1"/>
</dbReference>
<dbReference type="GO" id="GO:0005615">
    <property type="term" value="C:extracellular space"/>
    <property type="evidence" value="ECO:0000318"/>
    <property type="project" value="GO_Central"/>
</dbReference>
<dbReference type="InterPro" id="IPR003146">
    <property type="entry name" value="M14A_act_pep"/>
</dbReference>
<dbReference type="HOGENOM" id="CLU_019326_2_1_1"/>
<dbReference type="GO" id="GO:0006508">
    <property type="term" value="P:proteolysis"/>
    <property type="evidence" value="ECO:0000318"/>
    <property type="project" value="GO_Central"/>
</dbReference>
<protein>
    <recommendedName>
        <fullName evidence="16">Peptidase M14 domain-containing protein</fullName>
    </recommendedName>
</protein>
<dbReference type="SUPFAM" id="SSF54897">
    <property type="entry name" value="Protease propeptides/inhibitors"/>
    <property type="match status" value="1"/>
</dbReference>
<keyword evidence="10" id="KW-0862">Zinc</keyword>
<dbReference type="EnsemblMetazoa" id="HelroT185228">
    <property type="protein sequence ID" value="HelroP185228"/>
    <property type="gene ID" value="HelroG185228"/>
</dbReference>
<dbReference type="eggNOG" id="KOG2650">
    <property type="taxonomic scope" value="Eukaryota"/>
</dbReference>
<evidence type="ECO:0000256" key="12">
    <source>
        <dbReference type="ARBA" id="ARBA00023157"/>
    </source>
</evidence>
<gene>
    <name evidence="18" type="primary">20210042</name>
    <name evidence="17" type="ORF">HELRODRAFT_185228</name>
</gene>
<dbReference type="AlphaFoldDB" id="T1FMJ3"/>
<comment type="cofactor">
    <cofactor evidence="1">
        <name>Zn(2+)</name>
        <dbReference type="ChEBI" id="CHEBI:29105"/>
    </cofactor>
</comment>
<keyword evidence="9" id="KW-0378">Hydrolase</keyword>
<dbReference type="CTD" id="20210042"/>
<feature type="domain" description="Peptidase M14" evidence="16">
    <location>
        <begin position="122"/>
        <end position="417"/>
    </location>
</feature>
<evidence type="ECO:0000256" key="15">
    <source>
        <dbReference type="SAM" id="SignalP"/>
    </source>
</evidence>
<evidence type="ECO:0000256" key="6">
    <source>
        <dbReference type="ARBA" id="ARBA00022670"/>
    </source>
</evidence>
<keyword evidence="8 15" id="KW-0732">Signal</keyword>
<comment type="similarity">
    <text evidence="3 14">Belongs to the peptidase M14 family.</text>
</comment>
<dbReference type="PROSITE" id="PS52035">
    <property type="entry name" value="PEPTIDASE_M14"/>
    <property type="match status" value="1"/>
</dbReference>
<dbReference type="InterPro" id="IPR036990">
    <property type="entry name" value="M14A-like_propep"/>
</dbReference>
<dbReference type="FunCoup" id="T1FMJ3">
    <property type="interactions" value="43"/>
</dbReference>
<proteinExistence type="inferred from homology"/>
<dbReference type="GO" id="GO:0008270">
    <property type="term" value="F:zinc ion binding"/>
    <property type="evidence" value="ECO:0007669"/>
    <property type="project" value="InterPro"/>
</dbReference>
<name>T1FMJ3_HELRO</name>
<dbReference type="PRINTS" id="PR00765">
    <property type="entry name" value="CRBOXYPTASEA"/>
</dbReference>
<reference evidence="18" key="3">
    <citation type="submission" date="2015-06" db="UniProtKB">
        <authorList>
            <consortium name="EnsemblMetazoa"/>
        </authorList>
    </citation>
    <scope>IDENTIFICATION</scope>
</reference>
<dbReference type="InterPro" id="IPR000834">
    <property type="entry name" value="Peptidase_M14"/>
</dbReference>
<dbReference type="PANTHER" id="PTHR11705">
    <property type="entry name" value="PROTEASE FAMILY M14 CARBOXYPEPTIDASE A,B"/>
    <property type="match status" value="1"/>
</dbReference>
<evidence type="ECO:0000256" key="1">
    <source>
        <dbReference type="ARBA" id="ARBA00001947"/>
    </source>
</evidence>
<dbReference type="Pfam" id="PF00246">
    <property type="entry name" value="Peptidase_M14"/>
    <property type="match status" value="1"/>
</dbReference>
<evidence type="ECO:0000256" key="13">
    <source>
        <dbReference type="ARBA" id="ARBA00057299"/>
    </source>
</evidence>
<keyword evidence="19" id="KW-1185">Reference proteome</keyword>
<evidence type="ECO:0000256" key="7">
    <source>
        <dbReference type="ARBA" id="ARBA00022723"/>
    </source>
</evidence>
<evidence type="ECO:0000256" key="5">
    <source>
        <dbReference type="ARBA" id="ARBA00022645"/>
    </source>
</evidence>
<evidence type="ECO:0000256" key="3">
    <source>
        <dbReference type="ARBA" id="ARBA00005988"/>
    </source>
</evidence>
<dbReference type="Gene3D" id="3.30.70.340">
    <property type="entry name" value="Metallocarboxypeptidase-like"/>
    <property type="match status" value="1"/>
</dbReference>
<evidence type="ECO:0000259" key="16">
    <source>
        <dbReference type="PROSITE" id="PS52035"/>
    </source>
</evidence>
<evidence type="ECO:0000256" key="14">
    <source>
        <dbReference type="PROSITE-ProRule" id="PRU01379"/>
    </source>
</evidence>
<dbReference type="GO" id="GO:0004181">
    <property type="term" value="F:metallocarboxypeptidase activity"/>
    <property type="evidence" value="ECO:0000318"/>
    <property type="project" value="GO_Central"/>
</dbReference>
<keyword evidence="5" id="KW-0121">Carboxypeptidase</keyword>
<dbReference type="OrthoDB" id="3626597at2759"/>
<dbReference type="Gene3D" id="3.40.630.10">
    <property type="entry name" value="Zn peptidases"/>
    <property type="match status" value="1"/>
</dbReference>
<organism evidence="18 19">
    <name type="scientific">Helobdella robusta</name>
    <name type="common">Californian leech</name>
    <dbReference type="NCBI Taxonomy" id="6412"/>
    <lineage>
        <taxon>Eukaryota</taxon>
        <taxon>Metazoa</taxon>
        <taxon>Spiralia</taxon>
        <taxon>Lophotrochozoa</taxon>
        <taxon>Annelida</taxon>
        <taxon>Clitellata</taxon>
        <taxon>Hirudinea</taxon>
        <taxon>Rhynchobdellida</taxon>
        <taxon>Glossiphoniidae</taxon>
        <taxon>Helobdella</taxon>
    </lineage>
</organism>
<keyword evidence="4" id="KW-0964">Secreted</keyword>
<dbReference type="GeneID" id="20210042"/>
<keyword evidence="7" id="KW-0479">Metal-binding</keyword>
<sequence>MEFLKFVACLFVLIQVYASEERKSYAGYKVIQVLTPTEDDVIYLRQLMNSRLEINFWKEPSASDMSTFSVDPENYENILKLLTKRNLFFYVSDDDLQLSIDNEREEIERLKSASQYEFDLNNYHSLDDLYTWMDSLVAKCPKSFACQVYSIGHSHLGTPIKAFKITKESPGRKSWYLDATTHAREWISTATITNIINHLVTVGDKDAQNLIDKYDWYFVPVVNPDGYRYTWEKDRMWRKNRHQFKTCYGVDLNRNFNSTNWGTDGVSNLECSETYRGPSAGSEAEVRAVSAELRRLAPRTLVAYTMHSYGNMYLIPFGNLDKNKKCLRSKDHDEVMKAVEAMAVATEATHSTKWTRGNACEVIYPTSGSTDDFAKDISIKYSICPELRGRSFVVPSREIPLSFKEIFNGIVAMEKIIK</sequence>
<evidence type="ECO:0000256" key="10">
    <source>
        <dbReference type="ARBA" id="ARBA00022833"/>
    </source>
</evidence>
<comment type="function">
    <text evidence="13">Involved in the digestion of the blood meal.</text>
</comment>
<evidence type="ECO:0000313" key="19">
    <source>
        <dbReference type="Proteomes" id="UP000015101"/>
    </source>
</evidence>
<dbReference type="EMBL" id="KB095812">
    <property type="protein sequence ID" value="ESO11499.1"/>
    <property type="molecule type" value="Genomic_DNA"/>
</dbReference>
<dbReference type="PANTHER" id="PTHR11705:SF91">
    <property type="entry name" value="FI01817P-RELATED"/>
    <property type="match status" value="1"/>
</dbReference>
<feature type="active site" description="Proton donor/acceptor" evidence="14">
    <location>
        <position position="386"/>
    </location>
</feature>
<dbReference type="KEGG" id="hro:HELRODRAFT_185228"/>
<evidence type="ECO:0000256" key="9">
    <source>
        <dbReference type="ARBA" id="ARBA00022801"/>
    </source>
</evidence>
<comment type="subcellular location">
    <subcellularLocation>
        <location evidence="2">Secreted</location>
    </subcellularLocation>
</comment>
<keyword evidence="12" id="KW-1015">Disulfide bond</keyword>
<feature type="chain" id="PRO_5010980865" description="Peptidase M14 domain-containing protein" evidence="15">
    <location>
        <begin position="19"/>
        <end position="418"/>
    </location>
</feature>
<evidence type="ECO:0000313" key="17">
    <source>
        <dbReference type="EMBL" id="ESO11499.1"/>
    </source>
</evidence>
<dbReference type="Proteomes" id="UP000015101">
    <property type="component" value="Unassembled WGS sequence"/>
</dbReference>
<evidence type="ECO:0000256" key="4">
    <source>
        <dbReference type="ARBA" id="ARBA00022525"/>
    </source>
</evidence>
<dbReference type="InParanoid" id="T1FMJ3"/>